<keyword evidence="3" id="KW-1185">Reference proteome</keyword>
<dbReference type="Proteomes" id="UP000011096">
    <property type="component" value="Unassembled WGS sequence"/>
</dbReference>
<protein>
    <recommendedName>
        <fullName evidence="1">Complex 1 LYR protein domain-containing protein</fullName>
    </recommendedName>
</protein>
<proteinExistence type="predicted"/>
<sequence length="437" mass="51189">MPKVRLPIRNPTPQKKVWSHLHPATATSTAVIPLPRPIRPLHLYRHLLRATTYFPLICRSYLEDWVKDGFRRERARAASAAAKLPTRRRDHGREREEHFLRTKALAEGKRKLVILNAALLGDTDRFRKVLWLVFGKLGRRRRELMADFVKKEPDPPVDINELEKQMQVFDSERDIQKARKLQRLKSIPPTRRVFDRTDPTPWVRQKLSPIEDNWDIKKLTQFYTSQKTQQRDTPSDCWPRTELDNFKPEKFVPENDVWGRETAAQRKTKKVRLWWKRAADRLVPPVERNEWDLLRSIVSGDAPEVLWKLAPRRPVAMEKSEQGDFPWSAYASIPVREIESPRSRKRTRLTGKTDDGPYSQTQQLVREVPYSDRKLRREFGRLWQASSYVEETKSDEKGRHKREFVWGNPLTGPPIASGPQLGIFDGVDAQGQILRGK</sequence>
<dbReference type="GeneID" id="43606312"/>
<dbReference type="Pfam" id="PF05347">
    <property type="entry name" value="Complex1_LYR"/>
    <property type="match status" value="1"/>
</dbReference>
<dbReference type="InterPro" id="IPR008011">
    <property type="entry name" value="Complex1_LYR_dom"/>
</dbReference>
<dbReference type="RefSeq" id="XP_031881129.1">
    <property type="nucleotide sequence ID" value="XM_032022116.1"/>
</dbReference>
<name>A0A7J6JIY7_COLFN</name>
<organism evidence="2 3">
    <name type="scientific">Colletotrichum fructicola (strain Nara gc5)</name>
    <name type="common">Anthracnose fungus</name>
    <name type="synonym">Colletotrichum gloeosporioides (strain Nara gc5)</name>
    <dbReference type="NCBI Taxonomy" id="1213859"/>
    <lineage>
        <taxon>Eukaryota</taxon>
        <taxon>Fungi</taxon>
        <taxon>Dikarya</taxon>
        <taxon>Ascomycota</taxon>
        <taxon>Pezizomycotina</taxon>
        <taxon>Sordariomycetes</taxon>
        <taxon>Hypocreomycetidae</taxon>
        <taxon>Glomerellales</taxon>
        <taxon>Glomerellaceae</taxon>
        <taxon>Colletotrichum</taxon>
        <taxon>Colletotrichum gloeosporioides species complex</taxon>
    </lineage>
</organism>
<dbReference type="EMBL" id="ANPB02000002">
    <property type="protein sequence ID" value="KAF4489599.1"/>
    <property type="molecule type" value="Genomic_DNA"/>
</dbReference>
<accession>A0A7J6JIY7</accession>
<dbReference type="InParanoid" id="A0A7J6JIY7"/>
<evidence type="ECO:0000313" key="3">
    <source>
        <dbReference type="Proteomes" id="UP000011096"/>
    </source>
</evidence>
<comment type="caution">
    <text evidence="2">The sequence shown here is derived from an EMBL/GenBank/DDBJ whole genome shotgun (WGS) entry which is preliminary data.</text>
</comment>
<dbReference type="AlphaFoldDB" id="A0A7J6JIY7"/>
<gene>
    <name evidence="2" type="ORF">CGGC5_v004651</name>
</gene>
<feature type="domain" description="Complex 1 LYR protein" evidence="1">
    <location>
        <begin position="39"/>
        <end position="76"/>
    </location>
</feature>
<evidence type="ECO:0000313" key="2">
    <source>
        <dbReference type="EMBL" id="KAF4489599.1"/>
    </source>
</evidence>
<reference evidence="2 3" key="2">
    <citation type="submission" date="2020-04" db="EMBL/GenBank/DDBJ databases">
        <title>Genome sequencing and assembly of multiple isolates from the Colletotrichum gloeosporioides species complex.</title>
        <authorList>
            <person name="Gan P."/>
            <person name="Shirasu K."/>
        </authorList>
    </citation>
    <scope>NUCLEOTIDE SEQUENCE [LARGE SCALE GENOMIC DNA]</scope>
    <source>
        <strain evidence="2 3">Nara gc5</strain>
    </source>
</reference>
<dbReference type="OrthoDB" id="5521299at2759"/>
<evidence type="ECO:0000259" key="1">
    <source>
        <dbReference type="Pfam" id="PF05347"/>
    </source>
</evidence>
<reference evidence="2 3" key="1">
    <citation type="submission" date="2012-08" db="EMBL/GenBank/DDBJ databases">
        <authorList>
            <person name="Gan P.H.P."/>
            <person name="Ikeda K."/>
            <person name="Irieda H."/>
            <person name="Narusaka M."/>
            <person name="O'Connell R.J."/>
            <person name="Narusaka Y."/>
            <person name="Takano Y."/>
            <person name="Kubo Y."/>
            <person name="Shirasu K."/>
        </authorList>
    </citation>
    <scope>NUCLEOTIDE SEQUENCE [LARGE SCALE GENOMIC DNA]</scope>
    <source>
        <strain evidence="2 3">Nara gc5</strain>
    </source>
</reference>